<proteinExistence type="predicted"/>
<feature type="region of interest" description="Disordered" evidence="1">
    <location>
        <begin position="75"/>
        <end position="111"/>
    </location>
</feature>
<keyword evidence="4" id="KW-1185">Reference proteome</keyword>
<evidence type="ECO:0000313" key="4">
    <source>
        <dbReference type="Proteomes" id="UP000607796"/>
    </source>
</evidence>
<evidence type="ECO:0000256" key="1">
    <source>
        <dbReference type="SAM" id="MobiDB-lite"/>
    </source>
</evidence>
<organism evidence="3 4">
    <name type="scientific">Salipiger mangrovisoli</name>
    <dbReference type="NCBI Taxonomy" id="2865933"/>
    <lineage>
        <taxon>Bacteria</taxon>
        <taxon>Pseudomonadati</taxon>
        <taxon>Pseudomonadota</taxon>
        <taxon>Alphaproteobacteria</taxon>
        <taxon>Rhodobacterales</taxon>
        <taxon>Roseobacteraceae</taxon>
        <taxon>Salipiger</taxon>
    </lineage>
</organism>
<dbReference type="RefSeq" id="WP_194136588.1">
    <property type="nucleotide sequence ID" value="NZ_JADFFK010000018.1"/>
</dbReference>
<keyword evidence="2" id="KW-0732">Signal</keyword>
<evidence type="ECO:0000313" key="3">
    <source>
        <dbReference type="EMBL" id="MBE9639298.1"/>
    </source>
</evidence>
<feature type="compositionally biased region" description="Basic and acidic residues" evidence="1">
    <location>
        <begin position="184"/>
        <end position="212"/>
    </location>
</feature>
<feature type="region of interest" description="Disordered" evidence="1">
    <location>
        <begin position="177"/>
        <end position="212"/>
    </location>
</feature>
<comment type="caution">
    <text evidence="3">The sequence shown here is derived from an EMBL/GenBank/DDBJ whole genome shotgun (WGS) entry which is preliminary data.</text>
</comment>
<feature type="signal peptide" evidence="2">
    <location>
        <begin position="1"/>
        <end position="21"/>
    </location>
</feature>
<accession>A0ABR9X6R4</accession>
<dbReference type="EMBL" id="JADFFK010000018">
    <property type="protein sequence ID" value="MBE9639298.1"/>
    <property type="molecule type" value="Genomic_DNA"/>
</dbReference>
<sequence length="212" mass="23311">MSRKFIAAVLAASLVVTGFSAAPTRAAEAKDVAKVLGGAALVYMIGKAVSDARAEDRERDRKEKEKKKAQQAAAQELAWRNRDPAPYLPRPYTFEGRPAQAGQPSHGGPQGVLPASCLRDVRGERGQVMQRACLRDAAVRTEALPDRCSKKIRIGKDKERVFSAECLQKAGWRVVGRGAGQGQGRHDDWHGDRHDNRHGDWARGWGHDGRRD</sequence>
<feature type="chain" id="PRO_5046069671" evidence="2">
    <location>
        <begin position="22"/>
        <end position="212"/>
    </location>
</feature>
<evidence type="ECO:0000256" key="2">
    <source>
        <dbReference type="SAM" id="SignalP"/>
    </source>
</evidence>
<protein>
    <submittedName>
        <fullName evidence="3">Uncharacterized protein</fullName>
    </submittedName>
</protein>
<reference evidence="3 4" key="1">
    <citation type="journal article" date="2021" name="Int. J. Syst. Evol. Microbiol.">
        <title>Salipiger mangrovisoli sp. nov., isolated from mangrove soil and the proposal for the reclassification of Paraphaeobacter pallidus as Salipiger pallidus comb. nov.</title>
        <authorList>
            <person name="Du J."/>
            <person name="Liu Y."/>
            <person name="Pei T."/>
            <person name="Deng M.R."/>
            <person name="Zhu H."/>
        </authorList>
    </citation>
    <scope>NUCLEOTIDE SEQUENCE [LARGE SCALE GENOMIC DNA]</scope>
    <source>
        <strain evidence="3 4">6D45A</strain>
    </source>
</reference>
<gene>
    <name evidence="3" type="ORF">IQ782_20800</name>
</gene>
<dbReference type="Proteomes" id="UP000607796">
    <property type="component" value="Unassembled WGS sequence"/>
</dbReference>
<name>A0ABR9X6R4_9RHOB</name>